<evidence type="ECO:0000256" key="4">
    <source>
        <dbReference type="ARBA" id="ARBA00022989"/>
    </source>
</evidence>
<dbReference type="Proteomes" id="UP000826661">
    <property type="component" value="Chromosome III"/>
</dbReference>
<proteinExistence type="inferred from homology"/>
<sequence length="80" mass="8866">MIKEIFIDTNPILLGITAVVSVAHTILDTLAFGSDIAHYRKKKDNIGISVRSILANVFMQVYPLSLLACSLERNMNSKEC</sequence>
<feature type="transmembrane region" description="Helical" evidence="6">
    <location>
        <begin position="53"/>
        <end position="71"/>
    </location>
</feature>
<comment type="subcellular location">
    <subcellularLocation>
        <location evidence="1">Membrane</location>
        <topology evidence="1">Multi-pass membrane protein</topology>
    </subcellularLocation>
</comment>
<feature type="transmembrane region" description="Helical" evidence="6">
    <location>
        <begin position="12"/>
        <end position="33"/>
    </location>
</feature>
<keyword evidence="8" id="KW-1185">Reference proteome</keyword>
<evidence type="ECO:0000256" key="6">
    <source>
        <dbReference type="SAM" id="Phobius"/>
    </source>
</evidence>
<protein>
    <submittedName>
        <fullName evidence="7">Uncharacterized protein</fullName>
    </submittedName>
</protein>
<reference evidence="7 8" key="1">
    <citation type="journal article" date="2021" name="BMC Genomics">
        <title>Telomere-to-telomere genome assembly of asparaginase-producing Trichoderma simmonsii.</title>
        <authorList>
            <person name="Chung D."/>
            <person name="Kwon Y.M."/>
            <person name="Yang Y."/>
        </authorList>
    </citation>
    <scope>NUCLEOTIDE SEQUENCE [LARGE SCALE GENOMIC DNA]</scope>
    <source>
        <strain evidence="7 8">GH-Sj1</strain>
    </source>
</reference>
<evidence type="ECO:0000256" key="3">
    <source>
        <dbReference type="ARBA" id="ARBA00022692"/>
    </source>
</evidence>
<evidence type="ECO:0000256" key="5">
    <source>
        <dbReference type="ARBA" id="ARBA00023136"/>
    </source>
</evidence>
<organism evidence="7 8">
    <name type="scientific">Trichoderma simmonsii</name>
    <dbReference type="NCBI Taxonomy" id="1491479"/>
    <lineage>
        <taxon>Eukaryota</taxon>
        <taxon>Fungi</taxon>
        <taxon>Dikarya</taxon>
        <taxon>Ascomycota</taxon>
        <taxon>Pezizomycotina</taxon>
        <taxon>Sordariomycetes</taxon>
        <taxon>Hypocreomycetidae</taxon>
        <taxon>Hypocreales</taxon>
        <taxon>Hypocreaceae</taxon>
        <taxon>Trichoderma</taxon>
    </lineage>
</organism>
<dbReference type="Pfam" id="PF05602">
    <property type="entry name" value="CLPTM1"/>
    <property type="match status" value="1"/>
</dbReference>
<evidence type="ECO:0000313" key="7">
    <source>
        <dbReference type="EMBL" id="QYS97984.1"/>
    </source>
</evidence>
<evidence type="ECO:0000313" key="8">
    <source>
        <dbReference type="Proteomes" id="UP000826661"/>
    </source>
</evidence>
<dbReference type="PANTHER" id="PTHR21347:SF0">
    <property type="entry name" value="LIPID SCRAMBLASE CLPTM1L"/>
    <property type="match status" value="1"/>
</dbReference>
<gene>
    <name evidence="7" type="ORF">H0G86_005185</name>
</gene>
<comment type="similarity">
    <text evidence="2">Belongs to the CLPTM1 family.</text>
</comment>
<evidence type="ECO:0000256" key="2">
    <source>
        <dbReference type="ARBA" id="ARBA00009310"/>
    </source>
</evidence>
<dbReference type="GO" id="GO:0012505">
    <property type="term" value="C:endomembrane system"/>
    <property type="evidence" value="ECO:0007669"/>
    <property type="project" value="TreeGrafter"/>
</dbReference>
<dbReference type="EMBL" id="CP075866">
    <property type="protein sequence ID" value="QYS97984.1"/>
    <property type="molecule type" value="Genomic_DNA"/>
</dbReference>
<name>A0A8G0LDV8_9HYPO</name>
<dbReference type="PANTHER" id="PTHR21347">
    <property type="entry name" value="CLEFT LIP AND PALATE ASSOCIATED TRANSMEMBRANE PROTEIN-RELATED"/>
    <property type="match status" value="1"/>
</dbReference>
<accession>A0A8G0LDV8</accession>
<evidence type="ECO:0000256" key="1">
    <source>
        <dbReference type="ARBA" id="ARBA00004141"/>
    </source>
</evidence>
<dbReference type="GO" id="GO:0016020">
    <property type="term" value="C:membrane"/>
    <property type="evidence" value="ECO:0007669"/>
    <property type="project" value="UniProtKB-SubCell"/>
</dbReference>
<dbReference type="AlphaFoldDB" id="A0A8G0LDV8"/>
<keyword evidence="5 6" id="KW-0472">Membrane</keyword>
<dbReference type="InterPro" id="IPR008429">
    <property type="entry name" value="CLPTM1"/>
</dbReference>
<keyword evidence="3 6" id="KW-0812">Transmembrane</keyword>
<keyword evidence="4 6" id="KW-1133">Transmembrane helix</keyword>